<dbReference type="PANTHER" id="PTHR43133:SF53">
    <property type="entry name" value="ECF RNA POLYMERASE SIGMA-E FACTOR"/>
    <property type="match status" value="1"/>
</dbReference>
<dbReference type="Pfam" id="PF08281">
    <property type="entry name" value="Sigma70_r4_2"/>
    <property type="match status" value="1"/>
</dbReference>
<dbReference type="CDD" id="cd06171">
    <property type="entry name" value="Sigma70_r4"/>
    <property type="match status" value="1"/>
</dbReference>
<dbReference type="InterPro" id="IPR013249">
    <property type="entry name" value="RNA_pol_sigma70_r4_t2"/>
</dbReference>
<dbReference type="InterPro" id="IPR013325">
    <property type="entry name" value="RNA_pol_sigma_r2"/>
</dbReference>
<proteinExistence type="inferred from homology"/>
<reference evidence="7 8" key="1">
    <citation type="submission" date="2019-06" db="EMBL/GenBank/DDBJ databases">
        <title>Draft genome of Aliikangiella marina GYP-15.</title>
        <authorList>
            <person name="Wang G."/>
        </authorList>
    </citation>
    <scope>NUCLEOTIDE SEQUENCE [LARGE SCALE GENOMIC DNA]</scope>
    <source>
        <strain evidence="7 8">GYP-15</strain>
    </source>
</reference>
<evidence type="ECO:0000313" key="7">
    <source>
        <dbReference type="EMBL" id="TQV73670.1"/>
    </source>
</evidence>
<keyword evidence="2" id="KW-0805">Transcription regulation</keyword>
<evidence type="ECO:0000256" key="3">
    <source>
        <dbReference type="ARBA" id="ARBA00023082"/>
    </source>
</evidence>
<evidence type="ECO:0000259" key="6">
    <source>
        <dbReference type="Pfam" id="PF08281"/>
    </source>
</evidence>
<dbReference type="Gene3D" id="1.10.10.10">
    <property type="entry name" value="Winged helix-like DNA-binding domain superfamily/Winged helix DNA-binding domain"/>
    <property type="match status" value="1"/>
</dbReference>
<dbReference type="Proteomes" id="UP000317839">
    <property type="component" value="Unassembled WGS sequence"/>
</dbReference>
<protein>
    <submittedName>
        <fullName evidence="7">RNA polymerase sigma factor</fullName>
    </submittedName>
</protein>
<dbReference type="OrthoDB" id="9782108at2"/>
<evidence type="ECO:0000256" key="2">
    <source>
        <dbReference type="ARBA" id="ARBA00023015"/>
    </source>
</evidence>
<keyword evidence="8" id="KW-1185">Reference proteome</keyword>
<organism evidence="7 8">
    <name type="scientific">Aliikangiella marina</name>
    <dbReference type="NCBI Taxonomy" id="1712262"/>
    <lineage>
        <taxon>Bacteria</taxon>
        <taxon>Pseudomonadati</taxon>
        <taxon>Pseudomonadota</taxon>
        <taxon>Gammaproteobacteria</taxon>
        <taxon>Oceanospirillales</taxon>
        <taxon>Pleioneaceae</taxon>
        <taxon>Aliikangiella</taxon>
    </lineage>
</organism>
<evidence type="ECO:0000256" key="4">
    <source>
        <dbReference type="ARBA" id="ARBA00023163"/>
    </source>
</evidence>
<comment type="similarity">
    <text evidence="1">Belongs to the sigma-70 factor family. ECF subfamily.</text>
</comment>
<dbReference type="NCBIfam" id="TIGR02937">
    <property type="entry name" value="sigma70-ECF"/>
    <property type="match status" value="1"/>
</dbReference>
<evidence type="ECO:0000259" key="5">
    <source>
        <dbReference type="Pfam" id="PF04542"/>
    </source>
</evidence>
<dbReference type="InterPro" id="IPR014284">
    <property type="entry name" value="RNA_pol_sigma-70_dom"/>
</dbReference>
<dbReference type="Pfam" id="PF04542">
    <property type="entry name" value="Sigma70_r2"/>
    <property type="match status" value="1"/>
</dbReference>
<keyword evidence="4" id="KW-0804">Transcription</keyword>
<evidence type="ECO:0000256" key="1">
    <source>
        <dbReference type="ARBA" id="ARBA00010641"/>
    </source>
</evidence>
<dbReference type="InterPro" id="IPR013324">
    <property type="entry name" value="RNA_pol_sigma_r3/r4-like"/>
</dbReference>
<gene>
    <name evidence="7" type="ORF">FLL45_12415</name>
</gene>
<dbReference type="InterPro" id="IPR007627">
    <property type="entry name" value="RNA_pol_sigma70_r2"/>
</dbReference>
<dbReference type="AlphaFoldDB" id="A0A545T8X2"/>
<dbReference type="EMBL" id="VIKR01000003">
    <property type="protein sequence ID" value="TQV73670.1"/>
    <property type="molecule type" value="Genomic_DNA"/>
</dbReference>
<feature type="domain" description="RNA polymerase sigma factor 70 region 4 type 2" evidence="6">
    <location>
        <begin position="141"/>
        <end position="191"/>
    </location>
</feature>
<dbReference type="GO" id="GO:0016987">
    <property type="term" value="F:sigma factor activity"/>
    <property type="evidence" value="ECO:0007669"/>
    <property type="project" value="UniProtKB-KW"/>
</dbReference>
<dbReference type="Gene3D" id="1.10.1740.10">
    <property type="match status" value="1"/>
</dbReference>
<dbReference type="SUPFAM" id="SSF88659">
    <property type="entry name" value="Sigma3 and sigma4 domains of RNA polymerase sigma factors"/>
    <property type="match status" value="1"/>
</dbReference>
<dbReference type="SUPFAM" id="SSF88946">
    <property type="entry name" value="Sigma2 domain of RNA polymerase sigma factors"/>
    <property type="match status" value="1"/>
</dbReference>
<evidence type="ECO:0000313" key="8">
    <source>
        <dbReference type="Proteomes" id="UP000317839"/>
    </source>
</evidence>
<dbReference type="PANTHER" id="PTHR43133">
    <property type="entry name" value="RNA POLYMERASE ECF-TYPE SIGMA FACTO"/>
    <property type="match status" value="1"/>
</dbReference>
<sequence>MWSDGLPESEQIIIERLLAGDETTFESIFSQHYALMFSVAQSIAGTAIADEIIQEAWISALRALPKFEGRSSLKSWLMRIVANEAKTRRRKESRSVSLESMQDNWSTDPRFDGVSHWKDPSSQWHGDTPEDLLSASELRDCIGKNIEKLPENQKVAMNLRDTGGLSMDEICNILNVTQSNLRVLLHRGRDKVLQVIDHFERTGEC</sequence>
<dbReference type="GO" id="GO:0006352">
    <property type="term" value="P:DNA-templated transcription initiation"/>
    <property type="evidence" value="ECO:0007669"/>
    <property type="project" value="InterPro"/>
</dbReference>
<accession>A0A545T8X2</accession>
<dbReference type="InterPro" id="IPR039425">
    <property type="entry name" value="RNA_pol_sigma-70-like"/>
</dbReference>
<keyword evidence="3" id="KW-0731">Sigma factor</keyword>
<dbReference type="InterPro" id="IPR036388">
    <property type="entry name" value="WH-like_DNA-bd_sf"/>
</dbReference>
<feature type="domain" description="RNA polymerase sigma-70 region 2" evidence="5">
    <location>
        <begin position="29"/>
        <end position="94"/>
    </location>
</feature>
<comment type="caution">
    <text evidence="7">The sequence shown here is derived from an EMBL/GenBank/DDBJ whole genome shotgun (WGS) entry which is preliminary data.</text>
</comment>
<dbReference type="GO" id="GO:0003677">
    <property type="term" value="F:DNA binding"/>
    <property type="evidence" value="ECO:0007669"/>
    <property type="project" value="InterPro"/>
</dbReference>
<name>A0A545T8X2_9GAMM</name>